<organism evidence="1 2">
    <name type="scientific">Achromobacter ruhlandii</name>
    <dbReference type="NCBI Taxonomy" id="72557"/>
    <lineage>
        <taxon>Bacteria</taxon>
        <taxon>Pseudomonadati</taxon>
        <taxon>Pseudomonadota</taxon>
        <taxon>Betaproteobacteria</taxon>
        <taxon>Burkholderiales</taxon>
        <taxon>Alcaligenaceae</taxon>
        <taxon>Achromobacter</taxon>
    </lineage>
</organism>
<dbReference type="RefSeq" id="WP_169537955.1">
    <property type="nucleotide sequence ID" value="NZ_JABBZE010000633.1"/>
</dbReference>
<comment type="caution">
    <text evidence="1">The sequence shown here is derived from an EMBL/GenBank/DDBJ whole genome shotgun (WGS) entry which is preliminary data.</text>
</comment>
<gene>
    <name evidence="1" type="ORF">HGQ98_28685</name>
</gene>
<reference evidence="1 2" key="1">
    <citation type="submission" date="2020-04" db="EMBL/GenBank/DDBJ databases">
        <title>Achromobacter ruhlandii genome sequencing and assembly.</title>
        <authorList>
            <person name="Martins R.C.R."/>
            <person name="Perdigao-Neto L.V."/>
            <person name="Levin A.S.S."/>
            <person name="Costa S.F."/>
        </authorList>
    </citation>
    <scope>NUCLEOTIDE SEQUENCE [LARGE SCALE GENOMIC DNA]</scope>
    <source>
        <strain evidence="1 2">9035ralo</strain>
    </source>
</reference>
<sequence length="106" mass="11921">MFERLIRCAIEQRWLHISVTLTVAPIGLYHYPLLTIVPFPQLTHHQDPLTVCLPYITPPDVDRRHTFTISTPTASHMPFLSSCHTLPHPCSAFTVPCLSVSTPCST</sequence>
<feature type="non-terminal residue" evidence="1">
    <location>
        <position position="106"/>
    </location>
</feature>
<accession>A0A848NQW4</accession>
<dbReference type="AlphaFoldDB" id="A0A848NQW4"/>
<evidence type="ECO:0000313" key="1">
    <source>
        <dbReference type="EMBL" id="NMU93404.1"/>
    </source>
</evidence>
<evidence type="ECO:0000313" key="2">
    <source>
        <dbReference type="Proteomes" id="UP000542405"/>
    </source>
</evidence>
<proteinExistence type="predicted"/>
<dbReference type="Proteomes" id="UP000542405">
    <property type="component" value="Unassembled WGS sequence"/>
</dbReference>
<protein>
    <submittedName>
        <fullName evidence="1">Uncharacterized protein</fullName>
    </submittedName>
</protein>
<name>A0A848NQW4_9BURK</name>
<dbReference type="EMBL" id="JABBZE010000633">
    <property type="protein sequence ID" value="NMU93404.1"/>
    <property type="molecule type" value="Genomic_DNA"/>
</dbReference>